<comment type="similarity">
    <text evidence="10">Belongs to the NAD-dependent DNA ligase family. LigA subfamily.</text>
</comment>
<keyword evidence="2 10" id="KW-0235">DNA replication</keyword>
<dbReference type="Gene3D" id="6.20.10.30">
    <property type="match status" value="1"/>
</dbReference>
<evidence type="ECO:0000256" key="5">
    <source>
        <dbReference type="ARBA" id="ARBA00022833"/>
    </source>
</evidence>
<dbReference type="GO" id="GO:0003911">
    <property type="term" value="F:DNA ligase (NAD+) activity"/>
    <property type="evidence" value="ECO:0007669"/>
    <property type="project" value="UniProtKB-EC"/>
</dbReference>
<keyword evidence="3 10" id="KW-0479">Metal-binding</keyword>
<feature type="binding site" evidence="10">
    <location>
        <position position="337"/>
    </location>
    <ligand>
        <name>NAD(+)</name>
        <dbReference type="ChEBI" id="CHEBI:57540"/>
    </ligand>
</feature>
<evidence type="ECO:0000256" key="11">
    <source>
        <dbReference type="RuleBase" id="RU000618"/>
    </source>
</evidence>
<dbReference type="SUPFAM" id="SSF47781">
    <property type="entry name" value="RuvA domain 2-like"/>
    <property type="match status" value="1"/>
</dbReference>
<dbReference type="Pfam" id="PF03120">
    <property type="entry name" value="OB_DNA_ligase"/>
    <property type="match status" value="1"/>
</dbReference>
<feature type="binding site" evidence="10">
    <location>
        <position position="197"/>
    </location>
    <ligand>
        <name>NAD(+)</name>
        <dbReference type="ChEBI" id="CHEBI:57540"/>
    </ligand>
</feature>
<dbReference type="PANTHER" id="PTHR23389:SF9">
    <property type="entry name" value="DNA LIGASE"/>
    <property type="match status" value="1"/>
</dbReference>
<feature type="domain" description="BRCT" evidence="13">
    <location>
        <begin position="620"/>
        <end position="689"/>
    </location>
</feature>
<feature type="binding site" evidence="10">
    <location>
        <position position="434"/>
    </location>
    <ligand>
        <name>Zn(2+)</name>
        <dbReference type="ChEBI" id="CHEBI:29105"/>
    </ligand>
</feature>
<dbReference type="InterPro" id="IPR041663">
    <property type="entry name" value="DisA/LigA_HHH"/>
</dbReference>
<dbReference type="SUPFAM" id="SSF52113">
    <property type="entry name" value="BRCT domain"/>
    <property type="match status" value="1"/>
</dbReference>
<dbReference type="HAMAP" id="MF_01588">
    <property type="entry name" value="DNA_ligase_A"/>
    <property type="match status" value="1"/>
</dbReference>
<dbReference type="InterPro" id="IPR004150">
    <property type="entry name" value="NAD_DNA_ligase_OB"/>
</dbReference>
<dbReference type="PROSITE" id="PS01056">
    <property type="entry name" value="DNA_LIGASE_N2"/>
    <property type="match status" value="1"/>
</dbReference>
<dbReference type="Gene3D" id="1.10.287.610">
    <property type="entry name" value="Helix hairpin bin"/>
    <property type="match status" value="1"/>
</dbReference>
<keyword evidence="6 10" id="KW-0460">Magnesium</keyword>
<reference evidence="14 15" key="1">
    <citation type="submission" date="2023-07" db="EMBL/GenBank/DDBJ databases">
        <title>Sequencing the genomes of 1000 actinobacteria strains.</title>
        <authorList>
            <person name="Klenk H.-P."/>
        </authorList>
    </citation>
    <scope>NUCLEOTIDE SEQUENCE [LARGE SCALE GENOMIC DNA]</scope>
    <source>
        <strain evidence="14 15">DSM 44388</strain>
    </source>
</reference>
<organism evidence="14 15">
    <name type="scientific">Kineosporia succinea</name>
    <dbReference type="NCBI Taxonomy" id="84632"/>
    <lineage>
        <taxon>Bacteria</taxon>
        <taxon>Bacillati</taxon>
        <taxon>Actinomycetota</taxon>
        <taxon>Actinomycetes</taxon>
        <taxon>Kineosporiales</taxon>
        <taxon>Kineosporiaceae</taxon>
        <taxon>Kineosporia</taxon>
    </lineage>
</organism>
<dbReference type="InterPro" id="IPR013840">
    <property type="entry name" value="DNAligase_N"/>
</dbReference>
<dbReference type="SMART" id="SM00532">
    <property type="entry name" value="LIGANc"/>
    <property type="match status" value="1"/>
</dbReference>
<dbReference type="Pfam" id="PF12826">
    <property type="entry name" value="HHH_2"/>
    <property type="match status" value="1"/>
</dbReference>
<evidence type="ECO:0000256" key="9">
    <source>
        <dbReference type="ARBA" id="ARBA00034005"/>
    </source>
</evidence>
<dbReference type="Gene3D" id="3.40.50.10190">
    <property type="entry name" value="BRCT domain"/>
    <property type="match status" value="1"/>
</dbReference>
<dbReference type="InterPro" id="IPR036420">
    <property type="entry name" value="BRCT_dom_sf"/>
</dbReference>
<feature type="binding site" evidence="10">
    <location>
        <position position="313"/>
    </location>
    <ligand>
        <name>NAD(+)</name>
        <dbReference type="ChEBI" id="CHEBI:57540"/>
    </ligand>
</feature>
<dbReference type="CDD" id="cd00114">
    <property type="entry name" value="LIGANc"/>
    <property type="match status" value="1"/>
</dbReference>
<comment type="function">
    <text evidence="10">DNA ligase that catalyzes the formation of phosphodiester linkages between 5'-phosphoryl and 3'-hydroxyl groups in double-stranded DNA using NAD as a coenzyme and as the energy source for the reaction. It is essential for DNA replication and repair of damaged DNA.</text>
</comment>
<dbReference type="InterPro" id="IPR001679">
    <property type="entry name" value="DNA_ligase"/>
</dbReference>
<dbReference type="InterPro" id="IPR004149">
    <property type="entry name" value="Znf_DNAligase_C4"/>
</dbReference>
<dbReference type="SMART" id="SM00292">
    <property type="entry name" value="BRCT"/>
    <property type="match status" value="1"/>
</dbReference>
<dbReference type="PROSITE" id="PS50172">
    <property type="entry name" value="BRCT"/>
    <property type="match status" value="1"/>
</dbReference>
<feature type="binding site" evidence="10">
    <location>
        <position position="456"/>
    </location>
    <ligand>
        <name>Zn(2+)</name>
        <dbReference type="ChEBI" id="CHEBI:29105"/>
    </ligand>
</feature>
<gene>
    <name evidence="10" type="primary">ligA</name>
    <name evidence="14" type="ORF">J2S57_000561</name>
</gene>
<dbReference type="Gene3D" id="1.10.150.20">
    <property type="entry name" value="5' to 3' exonuclease, C-terminal subdomain"/>
    <property type="match status" value="2"/>
</dbReference>
<keyword evidence="15" id="KW-1185">Reference proteome</keyword>
<keyword evidence="4 10" id="KW-0227">DNA damage</keyword>
<dbReference type="NCBIfam" id="NF005932">
    <property type="entry name" value="PRK07956.1"/>
    <property type="match status" value="1"/>
</dbReference>
<dbReference type="InterPro" id="IPR013839">
    <property type="entry name" value="DNAligase_adenylation"/>
</dbReference>
<feature type="active site" description="N6-AMP-lysine intermediate" evidence="10">
    <location>
        <position position="136"/>
    </location>
</feature>
<comment type="caution">
    <text evidence="14">The sequence shown here is derived from an EMBL/GenBank/DDBJ whole genome shotgun (WGS) entry which is preliminary data.</text>
</comment>
<evidence type="ECO:0000256" key="1">
    <source>
        <dbReference type="ARBA" id="ARBA00022598"/>
    </source>
</evidence>
<evidence type="ECO:0000256" key="8">
    <source>
        <dbReference type="ARBA" id="ARBA00023204"/>
    </source>
</evidence>
<comment type="cofactor">
    <cofactor evidence="10">
        <name>Mg(2+)</name>
        <dbReference type="ChEBI" id="CHEBI:18420"/>
    </cofactor>
    <cofactor evidence="10">
        <name>Mn(2+)</name>
        <dbReference type="ChEBI" id="CHEBI:29035"/>
    </cofactor>
</comment>
<feature type="binding site" evidence="10">
    <location>
        <position position="134"/>
    </location>
    <ligand>
        <name>NAD(+)</name>
        <dbReference type="ChEBI" id="CHEBI:57540"/>
    </ligand>
</feature>
<dbReference type="EMBL" id="JAUSQZ010000001">
    <property type="protein sequence ID" value="MDP9824812.1"/>
    <property type="molecule type" value="Genomic_DNA"/>
</dbReference>
<dbReference type="Pfam" id="PF03119">
    <property type="entry name" value="DNA_ligase_ZBD"/>
    <property type="match status" value="1"/>
</dbReference>
<evidence type="ECO:0000313" key="14">
    <source>
        <dbReference type="EMBL" id="MDP9824812.1"/>
    </source>
</evidence>
<evidence type="ECO:0000313" key="15">
    <source>
        <dbReference type="Proteomes" id="UP001235712"/>
    </source>
</evidence>
<keyword evidence="10" id="KW-0464">Manganese</keyword>
<evidence type="ECO:0000256" key="2">
    <source>
        <dbReference type="ARBA" id="ARBA00022705"/>
    </source>
</evidence>
<proteinExistence type="inferred from homology"/>
<dbReference type="EC" id="6.5.1.2" evidence="10 11"/>
<evidence type="ECO:0000256" key="10">
    <source>
        <dbReference type="HAMAP-Rule" id="MF_01588"/>
    </source>
</evidence>
<dbReference type="Gene3D" id="3.30.470.30">
    <property type="entry name" value="DNA ligase/mRNA capping enzyme"/>
    <property type="match status" value="1"/>
</dbReference>
<sequence length="723" mass="78620">MAEAEGRTAGELPEGAVTAEQGAIPEQARHRWAGLADQIREHRFAYYVRDAPTVSDGEFDALMQELQGLEEQYPGLRTPDSPTQQVGGGFSTDFEPVDHLERMLSLDNAFNHDELREWAARVERDAGAVRYLCELKIDGLAVNLLYEQGRLVRGATRGDGRTGEDVTLNVRTVGGIPHTLTEVEGVPFPQRVEVRGEVFFPIAAFAELNARLVEQGKPPFANPRNAAAGSLRMKDPRLTATRPLHMLVHGLGARTGFDITSQSQGYDLLKAWGLPTSETYRVVGSIDEVVRFIDHVGEHRHDQIHEIDGVVVKVDDVAQQRRLGATSAAPRWAIAYKYPPEEVNTELLDIRVNVGRTGRVTPYGVMQPVLVAGSTVAMATLHNAFEVRRKGVLIGDTVVLRKAGDVIPEIVGPVTDARDGTEREFEMPTHCPECGTELRYEKEGEKDIRCPNARTCPAQLRERLFHVAGRGAFDIEALGWEGAIGLLQAGAVRDEGDLFDLTPEVVRTVPQYTRKDGELSANGTKLLENLQKARNQPLWRVLVALSIRHVGPTAARALAQAMGSMERIRSAPAEELAAVDGCGPVIAVAVREWFEVDWHVEVVRRWAEAGVRMADEVDESVPRTLEGLTVVVTGSLEGFSRDEAKEAILSRGGKASGSVSKKTSFVVAGESAGSKYDKAVQLGVPVLDEAGFRLLLDEGPGAVMPAEAVSDEGAAAGETAEAE</sequence>
<feature type="binding site" evidence="10">
    <location>
        <position position="450"/>
    </location>
    <ligand>
        <name>Zn(2+)</name>
        <dbReference type="ChEBI" id="CHEBI:29105"/>
    </ligand>
</feature>
<protein>
    <recommendedName>
        <fullName evidence="10 11">DNA ligase</fullName>
        <ecNumber evidence="10 11">6.5.1.2</ecNumber>
    </recommendedName>
    <alternativeName>
        <fullName evidence="10">Polydeoxyribonucleotide synthase [NAD(+)]</fullName>
    </alternativeName>
</protein>
<dbReference type="Gene3D" id="2.40.50.140">
    <property type="entry name" value="Nucleic acid-binding proteins"/>
    <property type="match status" value="1"/>
</dbReference>
<feature type="region of interest" description="Disordered" evidence="12">
    <location>
        <begin position="1"/>
        <end position="24"/>
    </location>
</feature>
<dbReference type="InterPro" id="IPR001357">
    <property type="entry name" value="BRCT_dom"/>
</dbReference>
<dbReference type="CDD" id="cd17748">
    <property type="entry name" value="BRCT_DNA_ligase_like"/>
    <property type="match status" value="1"/>
</dbReference>
<dbReference type="Proteomes" id="UP001235712">
    <property type="component" value="Unassembled WGS sequence"/>
</dbReference>
<accession>A0ABT9NWL3</accession>
<evidence type="ECO:0000256" key="3">
    <source>
        <dbReference type="ARBA" id="ARBA00022723"/>
    </source>
</evidence>
<keyword evidence="7 10" id="KW-0520">NAD</keyword>
<dbReference type="SUPFAM" id="SSF56091">
    <property type="entry name" value="DNA ligase/mRNA capping enzyme, catalytic domain"/>
    <property type="match status" value="1"/>
</dbReference>
<dbReference type="PROSITE" id="PS01055">
    <property type="entry name" value="DNA_LIGASE_N1"/>
    <property type="match status" value="1"/>
</dbReference>
<dbReference type="InterPro" id="IPR012340">
    <property type="entry name" value="NA-bd_OB-fold"/>
</dbReference>
<feature type="binding site" evidence="10">
    <location>
        <position position="157"/>
    </location>
    <ligand>
        <name>NAD(+)</name>
        <dbReference type="ChEBI" id="CHEBI:57540"/>
    </ligand>
</feature>
<dbReference type="Pfam" id="PF00533">
    <property type="entry name" value="BRCT"/>
    <property type="match status" value="1"/>
</dbReference>
<dbReference type="PANTHER" id="PTHR23389">
    <property type="entry name" value="CHROMOSOME TRANSMISSION FIDELITY FACTOR 18"/>
    <property type="match status" value="1"/>
</dbReference>
<dbReference type="NCBIfam" id="TIGR00575">
    <property type="entry name" value="dnlj"/>
    <property type="match status" value="1"/>
</dbReference>
<dbReference type="Pfam" id="PF01653">
    <property type="entry name" value="DNA_ligase_aden"/>
    <property type="match status" value="1"/>
</dbReference>
<dbReference type="InterPro" id="IPR033136">
    <property type="entry name" value="DNA_ligase_CS"/>
</dbReference>
<dbReference type="RefSeq" id="WP_307237946.1">
    <property type="nucleotide sequence ID" value="NZ_JAUSQZ010000001.1"/>
</dbReference>
<dbReference type="SUPFAM" id="SSF50249">
    <property type="entry name" value="Nucleic acid-binding proteins"/>
    <property type="match status" value="1"/>
</dbReference>
<feature type="binding site" evidence="10">
    <location>
        <begin position="105"/>
        <end position="106"/>
    </location>
    <ligand>
        <name>NAD(+)</name>
        <dbReference type="ChEBI" id="CHEBI:57540"/>
    </ligand>
</feature>
<feature type="binding site" evidence="10">
    <location>
        <position position="431"/>
    </location>
    <ligand>
        <name>Zn(2+)</name>
        <dbReference type="ChEBI" id="CHEBI:29105"/>
    </ligand>
</feature>
<evidence type="ECO:0000256" key="7">
    <source>
        <dbReference type="ARBA" id="ARBA00023027"/>
    </source>
</evidence>
<evidence type="ECO:0000256" key="4">
    <source>
        <dbReference type="ARBA" id="ARBA00022763"/>
    </source>
</evidence>
<dbReference type="InterPro" id="IPR010994">
    <property type="entry name" value="RuvA_2-like"/>
</dbReference>
<dbReference type="InterPro" id="IPR018239">
    <property type="entry name" value="DNA_ligase_AS"/>
</dbReference>
<evidence type="ECO:0000259" key="13">
    <source>
        <dbReference type="PROSITE" id="PS50172"/>
    </source>
</evidence>
<evidence type="ECO:0000256" key="12">
    <source>
        <dbReference type="SAM" id="MobiDB-lite"/>
    </source>
</evidence>
<evidence type="ECO:0000256" key="6">
    <source>
        <dbReference type="ARBA" id="ARBA00022842"/>
    </source>
</evidence>
<dbReference type="PIRSF" id="PIRSF001604">
    <property type="entry name" value="LigA"/>
    <property type="match status" value="1"/>
</dbReference>
<name>A0ABT9NWL3_9ACTN</name>
<keyword evidence="5 10" id="KW-0862">Zinc</keyword>
<feature type="binding site" evidence="10">
    <location>
        <begin position="56"/>
        <end position="60"/>
    </location>
    <ligand>
        <name>NAD(+)</name>
        <dbReference type="ChEBI" id="CHEBI:57540"/>
    </ligand>
</feature>
<keyword evidence="8 10" id="KW-0234">DNA repair</keyword>
<comment type="catalytic activity">
    <reaction evidence="9 10 11">
        <text>NAD(+) + (deoxyribonucleotide)n-3'-hydroxyl + 5'-phospho-(deoxyribonucleotide)m = (deoxyribonucleotide)n+m + AMP + beta-nicotinamide D-nucleotide.</text>
        <dbReference type="EC" id="6.5.1.2"/>
    </reaction>
</comment>
<keyword evidence="1 10" id="KW-0436">Ligase</keyword>